<evidence type="ECO:0000256" key="3">
    <source>
        <dbReference type="RuleBase" id="RU366045"/>
    </source>
</evidence>
<protein>
    <recommendedName>
        <fullName evidence="4">Amidohydrolase-related domain-containing protein</fullName>
    </recommendedName>
</protein>
<keyword evidence="1 3" id="KW-0210">Decarboxylase</keyword>
<dbReference type="EMBL" id="JAWDJX010000008">
    <property type="protein sequence ID" value="KAK3055562.1"/>
    <property type="molecule type" value="Genomic_DNA"/>
</dbReference>
<keyword evidence="6" id="KW-1185">Reference proteome</keyword>
<dbReference type="Gene3D" id="3.20.20.140">
    <property type="entry name" value="Metal-dependent hydrolases"/>
    <property type="match status" value="2"/>
</dbReference>
<dbReference type="InterPro" id="IPR032466">
    <property type="entry name" value="Metal_Hydrolase"/>
</dbReference>
<gene>
    <name evidence="5" type="ORF">LTR09_003482</name>
</gene>
<comment type="similarity">
    <text evidence="3">Belongs to the metallo-dependent hydrolases superfamily.</text>
</comment>
<dbReference type="SUPFAM" id="SSF51556">
    <property type="entry name" value="Metallo-dependent hydrolases"/>
    <property type="match status" value="1"/>
</dbReference>
<dbReference type="PANTHER" id="PTHR21240">
    <property type="entry name" value="2-AMINO-3-CARBOXYLMUCONATE-6-SEMIALDEHYDE DECARBOXYLASE"/>
    <property type="match status" value="1"/>
</dbReference>
<dbReference type="InterPro" id="IPR032465">
    <property type="entry name" value="ACMSD"/>
</dbReference>
<comment type="caution">
    <text evidence="5">The sequence shown here is derived from an EMBL/GenBank/DDBJ whole genome shotgun (WGS) entry which is preliminary data.</text>
</comment>
<name>A0AAJ0DK80_9PEZI</name>
<evidence type="ECO:0000256" key="1">
    <source>
        <dbReference type="ARBA" id="ARBA00022793"/>
    </source>
</evidence>
<dbReference type="GO" id="GO:0005829">
    <property type="term" value="C:cytosol"/>
    <property type="evidence" value="ECO:0007669"/>
    <property type="project" value="TreeGrafter"/>
</dbReference>
<dbReference type="PANTHER" id="PTHR21240:SF31">
    <property type="entry name" value="AMIDOHYDROLASE FAMILY PROTEIN (AFU_ORTHOLOGUE AFUA_7G05840)"/>
    <property type="match status" value="1"/>
</dbReference>
<dbReference type="InterPro" id="IPR006680">
    <property type="entry name" value="Amidohydro-rel"/>
</dbReference>
<sequence>MIPELPVFDSTSFSPRDYSISYSFFAVALSKYATAIPLSDKHGIGHTLVSLTVPGIQGIVDKGEAEKEASRCNDYIYEKIKDHRDRLGAFAALSMHDPVQAGEELRRCVKSSWTYQFTFIQQRPLRKYLVGPPLSFANGVSLHLLGIITNGVFDRYPALKIIVGHLGEHLPFDFWRTNHWLVDVEQPLAHAARDTICEQDLYFYFRKNMWITTSGHFSTPTLKYVNEYLGPSRLLFSVDYPYETIEMGCGWWDGDADEIKAAVGGEKAYYDIGRENAKKLLKLGPYHDSEA</sequence>
<dbReference type="Proteomes" id="UP001271007">
    <property type="component" value="Unassembled WGS sequence"/>
</dbReference>
<evidence type="ECO:0000313" key="6">
    <source>
        <dbReference type="Proteomes" id="UP001271007"/>
    </source>
</evidence>
<proteinExistence type="inferred from homology"/>
<organism evidence="5 6">
    <name type="scientific">Extremus antarcticus</name>
    <dbReference type="NCBI Taxonomy" id="702011"/>
    <lineage>
        <taxon>Eukaryota</taxon>
        <taxon>Fungi</taxon>
        <taxon>Dikarya</taxon>
        <taxon>Ascomycota</taxon>
        <taxon>Pezizomycotina</taxon>
        <taxon>Dothideomycetes</taxon>
        <taxon>Dothideomycetidae</taxon>
        <taxon>Mycosphaerellales</taxon>
        <taxon>Extremaceae</taxon>
        <taxon>Extremus</taxon>
    </lineage>
</organism>
<dbReference type="GO" id="GO:0019748">
    <property type="term" value="P:secondary metabolic process"/>
    <property type="evidence" value="ECO:0007669"/>
    <property type="project" value="TreeGrafter"/>
</dbReference>
<accession>A0AAJ0DK80</accession>
<evidence type="ECO:0000259" key="4">
    <source>
        <dbReference type="Pfam" id="PF04909"/>
    </source>
</evidence>
<evidence type="ECO:0000256" key="2">
    <source>
        <dbReference type="ARBA" id="ARBA00023239"/>
    </source>
</evidence>
<dbReference type="GO" id="GO:0016831">
    <property type="term" value="F:carboxy-lyase activity"/>
    <property type="evidence" value="ECO:0007669"/>
    <property type="project" value="UniProtKB-KW"/>
</dbReference>
<dbReference type="GO" id="GO:0016787">
    <property type="term" value="F:hydrolase activity"/>
    <property type="evidence" value="ECO:0007669"/>
    <property type="project" value="InterPro"/>
</dbReference>
<keyword evidence="2 3" id="KW-0456">Lyase</keyword>
<feature type="domain" description="Amidohydrolase-related" evidence="4">
    <location>
        <begin position="149"/>
        <end position="283"/>
    </location>
</feature>
<dbReference type="Pfam" id="PF04909">
    <property type="entry name" value="Amidohydro_2"/>
    <property type="match status" value="1"/>
</dbReference>
<reference evidence="5" key="1">
    <citation type="submission" date="2023-04" db="EMBL/GenBank/DDBJ databases">
        <title>Black Yeasts Isolated from many extreme environments.</title>
        <authorList>
            <person name="Coleine C."/>
            <person name="Stajich J.E."/>
            <person name="Selbmann L."/>
        </authorList>
    </citation>
    <scope>NUCLEOTIDE SEQUENCE</scope>
    <source>
        <strain evidence="5">CCFEE 5312</strain>
    </source>
</reference>
<evidence type="ECO:0000313" key="5">
    <source>
        <dbReference type="EMBL" id="KAK3055562.1"/>
    </source>
</evidence>
<dbReference type="AlphaFoldDB" id="A0AAJ0DK80"/>